<feature type="region of interest" description="Disordered" evidence="1">
    <location>
        <begin position="94"/>
        <end position="123"/>
    </location>
</feature>
<reference evidence="2" key="2">
    <citation type="submission" date="2020-06" db="EMBL/GenBank/DDBJ databases">
        <authorList>
            <person name="Sheffer M."/>
        </authorList>
    </citation>
    <scope>NUCLEOTIDE SEQUENCE</scope>
</reference>
<dbReference type="EMBL" id="JABXBU010002231">
    <property type="protein sequence ID" value="KAF8765088.1"/>
    <property type="molecule type" value="Genomic_DNA"/>
</dbReference>
<keyword evidence="3" id="KW-1185">Reference proteome</keyword>
<sequence>MNTGCLDKLKEMVESEFQANFEVQKELRKHARQKIFKIQDEDRKTYSLRKWEPKLYRVGDLVAIKRTQFGPHLNLKPKYLGTYSITRAKKKKKKEIPVTLSKRETTKDPTLQQHVPNTCSSST</sequence>
<comment type="caution">
    <text evidence="2">The sequence shown here is derived from an EMBL/GenBank/DDBJ whole genome shotgun (WGS) entry which is preliminary data.</text>
</comment>
<accession>A0A8T0E2Q9</accession>
<dbReference type="Proteomes" id="UP000807504">
    <property type="component" value="Unassembled WGS sequence"/>
</dbReference>
<name>A0A8T0E2Q9_ARGBR</name>
<proteinExistence type="predicted"/>
<evidence type="ECO:0000313" key="2">
    <source>
        <dbReference type="EMBL" id="KAF8765088.1"/>
    </source>
</evidence>
<dbReference type="AlphaFoldDB" id="A0A8T0E2Q9"/>
<gene>
    <name evidence="2" type="ORF">HNY73_023086</name>
</gene>
<feature type="compositionally biased region" description="Polar residues" evidence="1">
    <location>
        <begin position="108"/>
        <end position="123"/>
    </location>
</feature>
<organism evidence="2 3">
    <name type="scientific">Argiope bruennichi</name>
    <name type="common">Wasp spider</name>
    <name type="synonym">Aranea bruennichi</name>
    <dbReference type="NCBI Taxonomy" id="94029"/>
    <lineage>
        <taxon>Eukaryota</taxon>
        <taxon>Metazoa</taxon>
        <taxon>Ecdysozoa</taxon>
        <taxon>Arthropoda</taxon>
        <taxon>Chelicerata</taxon>
        <taxon>Arachnida</taxon>
        <taxon>Araneae</taxon>
        <taxon>Araneomorphae</taxon>
        <taxon>Entelegynae</taxon>
        <taxon>Araneoidea</taxon>
        <taxon>Araneidae</taxon>
        <taxon>Argiope</taxon>
    </lineage>
</organism>
<evidence type="ECO:0000313" key="3">
    <source>
        <dbReference type="Proteomes" id="UP000807504"/>
    </source>
</evidence>
<protein>
    <submittedName>
        <fullName evidence="2">Uncharacterized protein</fullName>
    </submittedName>
</protein>
<evidence type="ECO:0000256" key="1">
    <source>
        <dbReference type="SAM" id="MobiDB-lite"/>
    </source>
</evidence>
<reference evidence="2" key="1">
    <citation type="journal article" date="2020" name="bioRxiv">
        <title>Chromosome-level reference genome of the European wasp spider Argiope bruennichi: a resource for studies on range expansion and evolutionary adaptation.</title>
        <authorList>
            <person name="Sheffer M.M."/>
            <person name="Hoppe A."/>
            <person name="Krehenwinkel H."/>
            <person name="Uhl G."/>
            <person name="Kuss A.W."/>
            <person name="Jensen L."/>
            <person name="Jensen C."/>
            <person name="Gillespie R.G."/>
            <person name="Hoff K.J."/>
            <person name="Prost S."/>
        </authorList>
    </citation>
    <scope>NUCLEOTIDE SEQUENCE</scope>
</reference>